<accession>A0ABN0WYE7</accession>
<evidence type="ECO:0000313" key="3">
    <source>
        <dbReference type="Proteomes" id="UP001501757"/>
    </source>
</evidence>
<keyword evidence="3" id="KW-1185">Reference proteome</keyword>
<dbReference type="EMBL" id="BAAAEI010000006">
    <property type="protein sequence ID" value="GAA0350442.1"/>
    <property type="molecule type" value="Genomic_DNA"/>
</dbReference>
<gene>
    <name evidence="2" type="ORF">GCM10009092_13540</name>
</gene>
<dbReference type="Proteomes" id="UP001501757">
    <property type="component" value="Unassembled WGS sequence"/>
</dbReference>
<name>A0ABN0WYE7_9ALTE</name>
<comment type="caution">
    <text evidence="2">The sequence shown here is derived from an EMBL/GenBank/DDBJ whole genome shotgun (WGS) entry which is preliminary data.</text>
</comment>
<reference evidence="2 3" key="1">
    <citation type="journal article" date="2019" name="Int. J. Syst. Evol. Microbiol.">
        <title>The Global Catalogue of Microorganisms (GCM) 10K type strain sequencing project: providing services to taxonomists for standard genome sequencing and annotation.</title>
        <authorList>
            <consortium name="The Broad Institute Genomics Platform"/>
            <consortium name="The Broad Institute Genome Sequencing Center for Infectious Disease"/>
            <person name="Wu L."/>
            <person name="Ma J."/>
        </authorList>
    </citation>
    <scope>NUCLEOTIDE SEQUENCE [LARGE SCALE GENOMIC DNA]</scope>
    <source>
        <strain evidence="2 3">JCM 13378</strain>
    </source>
</reference>
<sequence length="71" mass="7974">MANFYDSFQNFKFGRNDADTSQAKYRSEGNESHLKVLEDKIDLRDGKAGGKVSAPTNSPDCGHRISKKRTH</sequence>
<protein>
    <submittedName>
        <fullName evidence="2">Uncharacterized protein</fullName>
    </submittedName>
</protein>
<proteinExistence type="predicted"/>
<evidence type="ECO:0000313" key="2">
    <source>
        <dbReference type="EMBL" id="GAA0350442.1"/>
    </source>
</evidence>
<organism evidence="2 3">
    <name type="scientific">Bowmanella denitrificans</name>
    <dbReference type="NCBI Taxonomy" id="366582"/>
    <lineage>
        <taxon>Bacteria</taxon>
        <taxon>Pseudomonadati</taxon>
        <taxon>Pseudomonadota</taxon>
        <taxon>Gammaproteobacteria</taxon>
        <taxon>Alteromonadales</taxon>
        <taxon>Alteromonadaceae</taxon>
        <taxon>Bowmanella</taxon>
    </lineage>
</organism>
<feature type="region of interest" description="Disordered" evidence="1">
    <location>
        <begin position="45"/>
        <end position="71"/>
    </location>
</feature>
<evidence type="ECO:0000256" key="1">
    <source>
        <dbReference type="SAM" id="MobiDB-lite"/>
    </source>
</evidence>